<comment type="subcellular location">
    <subcellularLocation>
        <location evidence="1">Cell membrane</location>
        <topology evidence="1">Multi-pass membrane protein</topology>
    </subcellularLocation>
    <subcellularLocation>
        <location evidence="6">Membrane</location>
        <topology evidence="6">Multi-pass membrane protein</topology>
    </subcellularLocation>
</comment>
<evidence type="ECO:0000256" key="7">
    <source>
        <dbReference type="SAM" id="Phobius"/>
    </source>
</evidence>
<keyword evidence="10" id="KW-1185">Reference proteome</keyword>
<proteinExistence type="inferred from homology"/>
<reference evidence="9 10" key="1">
    <citation type="submission" date="2024-07" db="EMBL/GenBank/DDBJ databases">
        <title>The genome sequence of type strain Sediminicola arcticus GDMCC 1.2805.</title>
        <authorList>
            <person name="Liu Y."/>
        </authorList>
    </citation>
    <scope>NUCLEOTIDE SEQUENCE [LARGE SCALE GENOMIC DNA]</scope>
    <source>
        <strain evidence="9 10">GDMCC 1.2805</strain>
    </source>
</reference>
<feature type="domain" description="MotA/TolQ/ExbB proton channel" evidence="8">
    <location>
        <begin position="68"/>
        <end position="140"/>
    </location>
</feature>
<gene>
    <name evidence="9" type="ORF">ABXZ36_00630</name>
</gene>
<evidence type="ECO:0000259" key="8">
    <source>
        <dbReference type="Pfam" id="PF01618"/>
    </source>
</evidence>
<evidence type="ECO:0000256" key="3">
    <source>
        <dbReference type="ARBA" id="ARBA00022692"/>
    </source>
</evidence>
<organism evidence="9 10">
    <name type="scientific">Sediminicola arcticus</name>
    <dbReference type="NCBI Taxonomy" id="1574308"/>
    <lineage>
        <taxon>Bacteria</taxon>
        <taxon>Pseudomonadati</taxon>
        <taxon>Bacteroidota</taxon>
        <taxon>Flavobacteriia</taxon>
        <taxon>Flavobacteriales</taxon>
        <taxon>Flavobacteriaceae</taxon>
        <taxon>Sediminicola</taxon>
    </lineage>
</organism>
<sequence length="436" mass="49006">MSEKINISLIECKGVKNETQSDILNSINGYLLRNKGAVSDFMLVKDIVDRNVDKVDDEISNSLPTPLYLGLMGTMIGIVGGLIFMPKMSDSAEQATSGIDALLGGVKIAMIASVVGLLLTIISNYFFFKARKQVEHQKHDFFTFIQTQLLPILSQNTSSSIYSLQTNLLKFNKEFSSNMKDFSGIISTVREAFDSQLQVVQELKRIDITTIAKYNIDVMHQLKSSFKNLTQLSEYLNNMNGFLGNTRELNLAVSQQLKKVGEISEIVKRFDSNAGIISDNSRYLSEQFKNIDSREQAIKNRIVDFDKNTGKMVDNLELSFNKRLQDFNEKDIEISSGFEKLFQDLRIKTREVFDDESSNIKAIKNDVDSLKGVSTELSSLKASVTQQDQTIRDLLEIIRDKPVEIKTSKVVTVGNVILIAFGTITCLSIIYKIFTS</sequence>
<evidence type="ECO:0000256" key="2">
    <source>
        <dbReference type="ARBA" id="ARBA00022475"/>
    </source>
</evidence>
<evidence type="ECO:0000313" key="10">
    <source>
        <dbReference type="Proteomes" id="UP001549799"/>
    </source>
</evidence>
<dbReference type="EMBL" id="JBEXAE010000001">
    <property type="protein sequence ID" value="MET6989146.1"/>
    <property type="molecule type" value="Genomic_DNA"/>
</dbReference>
<dbReference type="Pfam" id="PF01618">
    <property type="entry name" value="MotA_ExbB"/>
    <property type="match status" value="1"/>
</dbReference>
<keyword evidence="4 7" id="KW-1133">Transmembrane helix</keyword>
<evidence type="ECO:0000313" key="9">
    <source>
        <dbReference type="EMBL" id="MET6989146.1"/>
    </source>
</evidence>
<evidence type="ECO:0000256" key="6">
    <source>
        <dbReference type="RuleBase" id="RU004057"/>
    </source>
</evidence>
<dbReference type="Proteomes" id="UP001549799">
    <property type="component" value="Unassembled WGS sequence"/>
</dbReference>
<protein>
    <submittedName>
        <fullName evidence="9">MotA/TolQ/ExbB proton channel family protein</fullName>
    </submittedName>
</protein>
<comment type="similarity">
    <text evidence="6">Belongs to the exbB/tolQ family.</text>
</comment>
<evidence type="ECO:0000256" key="1">
    <source>
        <dbReference type="ARBA" id="ARBA00004651"/>
    </source>
</evidence>
<feature type="transmembrane region" description="Helical" evidence="7">
    <location>
        <begin position="105"/>
        <end position="128"/>
    </location>
</feature>
<accession>A0ABV2SPR1</accession>
<keyword evidence="5 7" id="KW-0472">Membrane</keyword>
<dbReference type="InterPro" id="IPR002898">
    <property type="entry name" value="MotA_ExbB_proton_chnl"/>
</dbReference>
<feature type="transmembrane region" description="Helical" evidence="7">
    <location>
        <begin position="67"/>
        <end position="85"/>
    </location>
</feature>
<name>A0ABV2SPR1_9FLAO</name>
<comment type="caution">
    <text evidence="9">The sequence shown here is derived from an EMBL/GenBank/DDBJ whole genome shotgun (WGS) entry which is preliminary data.</text>
</comment>
<dbReference type="RefSeq" id="WP_354613515.1">
    <property type="nucleotide sequence ID" value="NZ_JBEXAE010000001.1"/>
</dbReference>
<feature type="transmembrane region" description="Helical" evidence="7">
    <location>
        <begin position="410"/>
        <end position="434"/>
    </location>
</feature>
<keyword evidence="3 7" id="KW-0812">Transmembrane</keyword>
<keyword evidence="6" id="KW-0813">Transport</keyword>
<keyword evidence="6" id="KW-0653">Protein transport</keyword>
<evidence type="ECO:0000256" key="4">
    <source>
        <dbReference type="ARBA" id="ARBA00022989"/>
    </source>
</evidence>
<keyword evidence="2" id="KW-1003">Cell membrane</keyword>
<evidence type="ECO:0000256" key="5">
    <source>
        <dbReference type="ARBA" id="ARBA00023136"/>
    </source>
</evidence>